<dbReference type="FunFam" id="1.10.10.10:FF:000001">
    <property type="entry name" value="LysR family transcriptional regulator"/>
    <property type="match status" value="1"/>
</dbReference>
<evidence type="ECO:0000256" key="2">
    <source>
        <dbReference type="ARBA" id="ARBA00023015"/>
    </source>
</evidence>
<evidence type="ECO:0000256" key="4">
    <source>
        <dbReference type="ARBA" id="ARBA00023163"/>
    </source>
</evidence>
<keyword evidence="3" id="KW-0238">DNA-binding</keyword>
<dbReference type="PANTHER" id="PTHR30537">
    <property type="entry name" value="HTH-TYPE TRANSCRIPTIONAL REGULATOR"/>
    <property type="match status" value="1"/>
</dbReference>
<dbReference type="Gene3D" id="3.40.190.290">
    <property type="match status" value="1"/>
</dbReference>
<dbReference type="InterPro" id="IPR000847">
    <property type="entry name" value="LysR_HTH_N"/>
</dbReference>
<dbReference type="GO" id="GO:0003700">
    <property type="term" value="F:DNA-binding transcription factor activity"/>
    <property type="evidence" value="ECO:0007669"/>
    <property type="project" value="InterPro"/>
</dbReference>
<dbReference type="Pfam" id="PF03466">
    <property type="entry name" value="LysR_substrate"/>
    <property type="match status" value="1"/>
</dbReference>
<comment type="caution">
    <text evidence="6">The sequence shown here is derived from an EMBL/GenBank/DDBJ whole genome shotgun (WGS) entry which is preliminary data.</text>
</comment>
<evidence type="ECO:0000256" key="1">
    <source>
        <dbReference type="ARBA" id="ARBA00009437"/>
    </source>
</evidence>
<keyword evidence="2" id="KW-0805">Transcription regulation</keyword>
<evidence type="ECO:0000313" key="7">
    <source>
        <dbReference type="Proteomes" id="UP000030853"/>
    </source>
</evidence>
<dbReference type="GO" id="GO:0006351">
    <property type="term" value="P:DNA-templated transcription"/>
    <property type="evidence" value="ECO:0007669"/>
    <property type="project" value="TreeGrafter"/>
</dbReference>
<dbReference type="InterPro" id="IPR058163">
    <property type="entry name" value="LysR-type_TF_proteobact-type"/>
</dbReference>
<protein>
    <recommendedName>
        <fullName evidence="5">HTH lysR-type domain-containing protein</fullName>
    </recommendedName>
</protein>
<dbReference type="GO" id="GO:0043565">
    <property type="term" value="F:sequence-specific DNA binding"/>
    <property type="evidence" value="ECO:0007669"/>
    <property type="project" value="TreeGrafter"/>
</dbReference>
<reference evidence="6 7" key="1">
    <citation type="submission" date="2014-11" db="EMBL/GenBank/DDBJ databases">
        <title>Genome sequencing of Pantoea rodasii ND03.</title>
        <authorList>
            <person name="Muhamad Yunos N.Y."/>
            <person name="Chan K.-G."/>
        </authorList>
    </citation>
    <scope>NUCLEOTIDE SEQUENCE [LARGE SCALE GENOMIC DNA]</scope>
    <source>
        <strain evidence="6 7">ND03</strain>
    </source>
</reference>
<keyword evidence="4" id="KW-0804">Transcription</keyword>
<comment type="similarity">
    <text evidence="1">Belongs to the LysR transcriptional regulatory family.</text>
</comment>
<dbReference type="AlphaFoldDB" id="A0A0B1R858"/>
<dbReference type="Pfam" id="PF00126">
    <property type="entry name" value="HTH_1"/>
    <property type="match status" value="1"/>
</dbReference>
<dbReference type="InterPro" id="IPR036390">
    <property type="entry name" value="WH_DNA-bd_sf"/>
</dbReference>
<dbReference type="Gene3D" id="1.10.10.10">
    <property type="entry name" value="Winged helix-like DNA-binding domain superfamily/Winged helix DNA-binding domain"/>
    <property type="match status" value="1"/>
</dbReference>
<dbReference type="PANTHER" id="PTHR30537:SF1">
    <property type="entry name" value="HTH-TYPE TRANSCRIPTIONAL REGULATOR PGRR"/>
    <property type="match status" value="1"/>
</dbReference>
<evidence type="ECO:0000313" key="6">
    <source>
        <dbReference type="EMBL" id="KHJ67280.1"/>
    </source>
</evidence>
<name>A0A0B1R858_9GAMM</name>
<dbReference type="PROSITE" id="PS50931">
    <property type="entry name" value="HTH_LYSR"/>
    <property type="match status" value="1"/>
</dbReference>
<dbReference type="Proteomes" id="UP000030853">
    <property type="component" value="Unassembled WGS sequence"/>
</dbReference>
<dbReference type="SUPFAM" id="SSF53850">
    <property type="entry name" value="Periplasmic binding protein-like II"/>
    <property type="match status" value="1"/>
</dbReference>
<dbReference type="RefSeq" id="WP_039332626.1">
    <property type="nucleotide sequence ID" value="NZ_JTJJ01000054.1"/>
</dbReference>
<evidence type="ECO:0000259" key="5">
    <source>
        <dbReference type="PROSITE" id="PS50931"/>
    </source>
</evidence>
<feature type="domain" description="HTH lysR-type" evidence="5">
    <location>
        <begin position="1"/>
        <end position="59"/>
    </location>
</feature>
<proteinExistence type="inferred from homology"/>
<gene>
    <name evidence="6" type="ORF">QU24_15240</name>
</gene>
<dbReference type="InterPro" id="IPR036388">
    <property type="entry name" value="WH-like_DNA-bd_sf"/>
</dbReference>
<dbReference type="InterPro" id="IPR005119">
    <property type="entry name" value="LysR_subst-bd"/>
</dbReference>
<sequence length="297" mass="33555">MYSIKDLSVFARTAQSESFADAASSLGMTPSAVGKIIQKIEDRHNIRLFTRSTRNICLTDEGRVLLHHAARILGEFDEAVTAFSDLKKGYQGKFKISIPNIDTLFSSLLATFIDLHPQIELEVHLDDGHCDIIKDGFDAVIRFGDISDSRLFSKKIGSLSMGGFHSKNYTPDQIISDNRFLFYRYPSSGKIESWNNTLQFDIKKIRQHKTFNSISMICQLCHAGAGVAYLPEIICQRLLSEGEMIRMESSLTTSRSINTVWPNNRHVGLKLRAFIDHFSHALPQHLQSHYQHPAPLT</sequence>
<dbReference type="EMBL" id="JTJJ01000054">
    <property type="protein sequence ID" value="KHJ67280.1"/>
    <property type="molecule type" value="Genomic_DNA"/>
</dbReference>
<evidence type="ECO:0000256" key="3">
    <source>
        <dbReference type="ARBA" id="ARBA00023125"/>
    </source>
</evidence>
<accession>A0A0B1R858</accession>
<dbReference type="SUPFAM" id="SSF46785">
    <property type="entry name" value="Winged helix' DNA-binding domain"/>
    <property type="match status" value="1"/>
</dbReference>
<organism evidence="6 7">
    <name type="scientific">Pantoea rodasii</name>
    <dbReference type="NCBI Taxonomy" id="1076549"/>
    <lineage>
        <taxon>Bacteria</taxon>
        <taxon>Pseudomonadati</taxon>
        <taxon>Pseudomonadota</taxon>
        <taxon>Gammaproteobacteria</taxon>
        <taxon>Enterobacterales</taxon>
        <taxon>Erwiniaceae</taxon>
        <taxon>Pantoea</taxon>
    </lineage>
</organism>